<accession>A0A0D8Y7H2</accession>
<comment type="similarity">
    <text evidence="2">Belongs to the crooked-neck family.</text>
</comment>
<dbReference type="GO" id="GO:0000974">
    <property type="term" value="C:Prp19 complex"/>
    <property type="evidence" value="ECO:0007669"/>
    <property type="project" value="TreeGrafter"/>
</dbReference>
<dbReference type="GO" id="GO:0071007">
    <property type="term" value="C:U2-type catalytic step 2 spliceosome"/>
    <property type="evidence" value="ECO:0007669"/>
    <property type="project" value="TreeGrafter"/>
</dbReference>
<keyword evidence="6" id="KW-0677">Repeat</keyword>
<keyword evidence="8" id="KW-0539">Nucleus</keyword>
<evidence type="ECO:0000256" key="4">
    <source>
        <dbReference type="ARBA" id="ARBA00022664"/>
    </source>
</evidence>
<reference evidence="13 14" key="1">
    <citation type="submission" date="2013-11" db="EMBL/GenBank/DDBJ databases">
        <title>Draft genome of the bovine lungworm Dictyocaulus viviparus.</title>
        <authorList>
            <person name="Mitreva M."/>
        </authorList>
    </citation>
    <scope>NUCLEOTIDE SEQUENCE [LARGE SCALE GENOMIC DNA]</scope>
    <source>
        <strain evidence="13 14">HannoverDv2000</strain>
    </source>
</reference>
<evidence type="ECO:0000256" key="1">
    <source>
        <dbReference type="ARBA" id="ARBA00004123"/>
    </source>
</evidence>
<dbReference type="Gene3D" id="1.25.40.10">
    <property type="entry name" value="Tetratricopeptide repeat domain"/>
    <property type="match status" value="4"/>
</dbReference>
<dbReference type="InterPro" id="IPR011990">
    <property type="entry name" value="TPR-like_helical_dom_sf"/>
</dbReference>
<evidence type="ECO:0000259" key="11">
    <source>
        <dbReference type="Pfam" id="PF23220"/>
    </source>
</evidence>
<feature type="domain" description="Pre-mRNA-splicing factor Syf1/CRNKL1-like C-terminal HAT-repeats" evidence="12">
    <location>
        <begin position="399"/>
        <end position="770"/>
    </location>
</feature>
<dbReference type="FunFam" id="1.25.40.10:FF:000038">
    <property type="entry name" value="Putative pre-mRNA-splicing factor SYF1"/>
    <property type="match status" value="1"/>
</dbReference>
<dbReference type="PANTHER" id="PTHR11246">
    <property type="entry name" value="PRE-MRNA SPLICING FACTOR"/>
    <property type="match status" value="1"/>
</dbReference>
<keyword evidence="7" id="KW-0508">mRNA splicing</keyword>
<dbReference type="InterPro" id="IPR045075">
    <property type="entry name" value="Syf1-like"/>
</dbReference>
<dbReference type="SUPFAM" id="SSF48452">
    <property type="entry name" value="TPR-like"/>
    <property type="match status" value="5"/>
</dbReference>
<evidence type="ECO:0000256" key="10">
    <source>
        <dbReference type="ARBA" id="ARBA00067212"/>
    </source>
</evidence>
<evidence type="ECO:0000313" key="14">
    <source>
        <dbReference type="Proteomes" id="UP000053766"/>
    </source>
</evidence>
<dbReference type="InterPro" id="IPR056350">
    <property type="entry name" value="HAT_Syf1_central"/>
</dbReference>
<dbReference type="InterPro" id="IPR055430">
    <property type="entry name" value="HAT_Syf1_CNRKL1_C"/>
</dbReference>
<dbReference type="STRING" id="29172.A0A0D8Y7H2"/>
<evidence type="ECO:0000256" key="7">
    <source>
        <dbReference type="ARBA" id="ARBA00023187"/>
    </source>
</evidence>
<dbReference type="FunFam" id="1.25.40.10:FF:000023">
    <property type="entry name" value="Pre-mRNA-splicing factor SYF1"/>
    <property type="match status" value="1"/>
</dbReference>
<dbReference type="FunFam" id="1.25.40.10:FF:000137">
    <property type="entry name" value="Pre-mRNA-splicing factor syf1"/>
    <property type="match status" value="1"/>
</dbReference>
<dbReference type="Pfam" id="PF23220">
    <property type="entry name" value="HAT_Syf1_M"/>
    <property type="match status" value="2"/>
</dbReference>
<dbReference type="GO" id="GO:0000349">
    <property type="term" value="P:generation of catalytic spliceosome for first transesterification step"/>
    <property type="evidence" value="ECO:0007669"/>
    <property type="project" value="TreeGrafter"/>
</dbReference>
<dbReference type="OrthoDB" id="10067343at2759"/>
<keyword evidence="4" id="KW-0507">mRNA processing</keyword>
<dbReference type="Pfam" id="PF23240">
    <property type="entry name" value="HAT_PRP39_N"/>
    <property type="match status" value="1"/>
</dbReference>
<evidence type="ECO:0000256" key="6">
    <source>
        <dbReference type="ARBA" id="ARBA00022737"/>
    </source>
</evidence>
<organism evidence="13 14">
    <name type="scientific">Dictyocaulus viviparus</name>
    <name type="common">Bovine lungworm</name>
    <dbReference type="NCBI Taxonomy" id="29172"/>
    <lineage>
        <taxon>Eukaryota</taxon>
        <taxon>Metazoa</taxon>
        <taxon>Ecdysozoa</taxon>
        <taxon>Nematoda</taxon>
        <taxon>Chromadorea</taxon>
        <taxon>Rhabditida</taxon>
        <taxon>Rhabditina</taxon>
        <taxon>Rhabditomorpha</taxon>
        <taxon>Strongyloidea</taxon>
        <taxon>Metastrongylidae</taxon>
        <taxon>Dictyocaulus</taxon>
    </lineage>
</organism>
<comment type="subunit">
    <text evidence="3">Associated with the spliceosome.</text>
</comment>
<dbReference type="Pfam" id="PF23231">
    <property type="entry name" value="HAT_Syf1_CNRKL1_C"/>
    <property type="match status" value="1"/>
</dbReference>
<evidence type="ECO:0000256" key="5">
    <source>
        <dbReference type="ARBA" id="ARBA00022728"/>
    </source>
</evidence>
<dbReference type="GO" id="GO:0071014">
    <property type="term" value="C:post-mRNA release spliceosomal complex"/>
    <property type="evidence" value="ECO:0007669"/>
    <property type="project" value="TreeGrafter"/>
</dbReference>
<dbReference type="InterPro" id="IPR003107">
    <property type="entry name" value="HAT"/>
</dbReference>
<evidence type="ECO:0000256" key="3">
    <source>
        <dbReference type="ARBA" id="ARBA00011524"/>
    </source>
</evidence>
<evidence type="ECO:0000256" key="9">
    <source>
        <dbReference type="ARBA" id="ARBA00039472"/>
    </source>
</evidence>
<reference evidence="14" key="2">
    <citation type="journal article" date="2016" name="Sci. Rep.">
        <title>Dictyocaulus viviparus genome, variome and transcriptome elucidate lungworm biology and support future intervention.</title>
        <authorList>
            <person name="McNulty S.N."/>
            <person name="Strube C."/>
            <person name="Rosa B.A."/>
            <person name="Martin J.C."/>
            <person name="Tyagi R."/>
            <person name="Choi Y.J."/>
            <person name="Wang Q."/>
            <person name="Hallsworth Pepin K."/>
            <person name="Zhang X."/>
            <person name="Ozersky P."/>
            <person name="Wilson R.K."/>
            <person name="Sternberg P.W."/>
            <person name="Gasser R.B."/>
            <person name="Mitreva M."/>
        </authorList>
    </citation>
    <scope>NUCLEOTIDE SEQUENCE [LARGE SCALE GENOMIC DNA]</scope>
    <source>
        <strain evidence="14">HannoverDv2000</strain>
    </source>
</reference>
<dbReference type="PANTHER" id="PTHR11246:SF5">
    <property type="entry name" value="PRE-MRNA-SPLICING FACTOR SYF1"/>
    <property type="match status" value="1"/>
</dbReference>
<keyword evidence="5" id="KW-0747">Spliceosome</keyword>
<evidence type="ECO:0000256" key="8">
    <source>
        <dbReference type="ARBA" id="ARBA00023242"/>
    </source>
</evidence>
<protein>
    <recommendedName>
        <fullName evidence="9">Pre-mRNA-splicing factor SYF1</fullName>
    </recommendedName>
    <alternativeName>
        <fullName evidence="10">Pre-mRNA-splicing factor syf1</fullName>
    </alternativeName>
</protein>
<feature type="domain" description="Pre-mRNA-splicing factor SYF1 central HAT repeats" evidence="11">
    <location>
        <begin position="141"/>
        <end position="287"/>
    </location>
</feature>
<sequence>MGDFDKGNFDLSEISAEAHDIAESSSVPRKPYNLVGFFDERSSEDIPYEEDILKNPTSLRSWQRYIDHKKKTNAPWRETCQIYERALKVFDRSYKLWYNYLRFRQRIIAHKPPTDVSWSNLCDAYERCLIHMHKLYPRAREDFVEYLIKIDQLDEAARQLVTLVNEDMPVSDRGKTAHQLWAELCELISKNPKKVHSLDVNVIMRQGIQKYSDQVGVLWCSFAEYYIRAGQFERARDIFEEAMVSVKTVRDFTQIFDAFAAFEERNTATKMDSLSEPPDDEDELELEWLFARNLTNFFTLVAFESNVDIVSSPVALFVARELICPSYYNRSFEIVIMVYWADRFEHLMARRPLLLNSVLLRQNPHNVHEWLNRVNLYEGQPEKQIDTYLEGVRTVKAKLQVGKLSALWISFAKYYENANQIDDARSIFEKATQIPYAKVDELATVWCEYAEMELRYKSPDRAIAVLRRACAPPPLKTNYFDETEAVQHRVHKSLRVWSMYADLEESFGTLDSCRAVYDRILDLRIATPQIVINYAMFLEEHDYFEYAFKAYERGIALFKWPQVYDIWNLYLTKFVSRYGGKKLERARDLFEQCLESCPDKFAKNIFLLYAKLEEDYGLARHAMSIYNRATEAVDRKDMCLMFNIYIKKAQELYGLPHTRPIYEHAICALPEDSSREMSMRYAQMERTLGEIDRARAIFAHASEICDPKIHGQFWETWMDFEIKHGNEDTLREMLRIKRSVQQTFNTSVKHMSAQMIAAGAAKAIEDMNSPNAMQLLEMGSDKQSSGKIAFVRGAGKTTQMDTTENPDEIDVDVGDDDEEEDITAIETHTVPAAVFGDLKRPE</sequence>
<dbReference type="SMART" id="SM00386">
    <property type="entry name" value="HAT"/>
    <property type="match status" value="9"/>
</dbReference>
<evidence type="ECO:0000313" key="13">
    <source>
        <dbReference type="EMBL" id="KJH51924.1"/>
    </source>
</evidence>
<feature type="domain" description="Pre-mRNA-splicing factor SYF1 central HAT repeats" evidence="11">
    <location>
        <begin position="342"/>
        <end position="395"/>
    </location>
</feature>
<proteinExistence type="inferred from homology"/>
<comment type="subcellular location">
    <subcellularLocation>
        <location evidence="1">Nucleus</location>
    </subcellularLocation>
</comment>
<evidence type="ECO:0000259" key="12">
    <source>
        <dbReference type="Pfam" id="PF23231"/>
    </source>
</evidence>
<keyword evidence="14" id="KW-1185">Reference proteome</keyword>
<dbReference type="EMBL" id="KN716174">
    <property type="protein sequence ID" value="KJH51924.1"/>
    <property type="molecule type" value="Genomic_DNA"/>
</dbReference>
<gene>
    <name evidence="13" type="ORF">DICVIV_01905</name>
</gene>
<name>A0A0D8Y7H2_DICVI</name>
<evidence type="ECO:0000256" key="2">
    <source>
        <dbReference type="ARBA" id="ARBA00008644"/>
    </source>
</evidence>
<dbReference type="Proteomes" id="UP000053766">
    <property type="component" value="Unassembled WGS sequence"/>
</dbReference>
<dbReference type="AlphaFoldDB" id="A0A0D8Y7H2"/>